<comment type="caution">
    <text evidence="1">The sequence shown here is derived from an EMBL/GenBank/DDBJ whole genome shotgun (WGS) entry which is preliminary data.</text>
</comment>
<dbReference type="Proteomes" id="UP001162164">
    <property type="component" value="Unassembled WGS sequence"/>
</dbReference>
<gene>
    <name evidence="1" type="ORF">NQ317_002949</name>
</gene>
<keyword evidence="2" id="KW-1185">Reference proteome</keyword>
<name>A0ABQ9IU32_9CUCU</name>
<proteinExistence type="predicted"/>
<evidence type="ECO:0000313" key="1">
    <source>
        <dbReference type="EMBL" id="KAJ8965772.1"/>
    </source>
</evidence>
<reference evidence="1" key="1">
    <citation type="journal article" date="2023" name="Insect Mol. Biol.">
        <title>Genome sequencing provides insights into the evolution of gene families encoding plant cell wall-degrading enzymes in longhorned beetles.</title>
        <authorList>
            <person name="Shin N.R."/>
            <person name="Okamura Y."/>
            <person name="Kirsch R."/>
            <person name="Pauchet Y."/>
        </authorList>
    </citation>
    <scope>NUCLEOTIDE SEQUENCE</scope>
    <source>
        <strain evidence="1">MMC_N1</strain>
    </source>
</reference>
<evidence type="ECO:0000313" key="2">
    <source>
        <dbReference type="Proteomes" id="UP001162164"/>
    </source>
</evidence>
<protein>
    <submittedName>
        <fullName evidence="1">Uncharacterized protein</fullName>
    </submittedName>
</protein>
<accession>A0ABQ9IU32</accession>
<dbReference type="EMBL" id="JAPWTJ010002538">
    <property type="protein sequence ID" value="KAJ8965772.1"/>
    <property type="molecule type" value="Genomic_DNA"/>
</dbReference>
<organism evidence="1 2">
    <name type="scientific">Molorchus minor</name>
    <dbReference type="NCBI Taxonomy" id="1323400"/>
    <lineage>
        <taxon>Eukaryota</taxon>
        <taxon>Metazoa</taxon>
        <taxon>Ecdysozoa</taxon>
        <taxon>Arthropoda</taxon>
        <taxon>Hexapoda</taxon>
        <taxon>Insecta</taxon>
        <taxon>Pterygota</taxon>
        <taxon>Neoptera</taxon>
        <taxon>Endopterygota</taxon>
        <taxon>Coleoptera</taxon>
        <taxon>Polyphaga</taxon>
        <taxon>Cucujiformia</taxon>
        <taxon>Chrysomeloidea</taxon>
        <taxon>Cerambycidae</taxon>
        <taxon>Lamiinae</taxon>
        <taxon>Monochamini</taxon>
        <taxon>Molorchus</taxon>
    </lineage>
</organism>
<sequence length="112" mass="12768">MAETGQEEGKQNIRIEGALLLYKMAHSRWTILYNPSTIKNPKILCQRICFGPQMDVHYSYRSIGCPLDLFVLSGMRHSFYLAEIPPMPLRHLNRQCGAARCSNKSAVRDISI</sequence>